<gene>
    <name evidence="1" type="ORF">F383_03843</name>
</gene>
<sequence>MSRYFQNLFFQVLFSKISSYCEK</sequence>
<protein>
    <submittedName>
        <fullName evidence="1">Uncharacterized protein</fullName>
    </submittedName>
</protein>
<proteinExistence type="predicted"/>
<dbReference type="AlphaFoldDB" id="A0A0B0NHZ2"/>
<evidence type="ECO:0000313" key="1">
    <source>
        <dbReference type="EMBL" id="KHG10691.1"/>
    </source>
</evidence>
<dbReference type="EMBL" id="KN394429">
    <property type="protein sequence ID" value="KHG10691.1"/>
    <property type="molecule type" value="Genomic_DNA"/>
</dbReference>
<reference evidence="2" key="1">
    <citation type="submission" date="2014-09" db="EMBL/GenBank/DDBJ databases">
        <authorList>
            <person name="Mudge J."/>
            <person name="Ramaraj T."/>
            <person name="Lindquist I.E."/>
            <person name="Bharti A.K."/>
            <person name="Sundararajan A."/>
            <person name="Cameron C.T."/>
            <person name="Woodward J.E."/>
            <person name="May G.D."/>
            <person name="Brubaker C."/>
            <person name="Broadhvest J."/>
            <person name="Wilkins T.A."/>
        </authorList>
    </citation>
    <scope>NUCLEOTIDE SEQUENCE</scope>
    <source>
        <strain evidence="2">cv. AKA8401</strain>
    </source>
</reference>
<organism evidence="1 2">
    <name type="scientific">Gossypium arboreum</name>
    <name type="common">Tree cotton</name>
    <name type="synonym">Gossypium nanking</name>
    <dbReference type="NCBI Taxonomy" id="29729"/>
    <lineage>
        <taxon>Eukaryota</taxon>
        <taxon>Viridiplantae</taxon>
        <taxon>Streptophyta</taxon>
        <taxon>Embryophyta</taxon>
        <taxon>Tracheophyta</taxon>
        <taxon>Spermatophyta</taxon>
        <taxon>Magnoliopsida</taxon>
        <taxon>eudicotyledons</taxon>
        <taxon>Gunneridae</taxon>
        <taxon>Pentapetalae</taxon>
        <taxon>rosids</taxon>
        <taxon>malvids</taxon>
        <taxon>Malvales</taxon>
        <taxon>Malvaceae</taxon>
        <taxon>Malvoideae</taxon>
        <taxon>Gossypium</taxon>
    </lineage>
</organism>
<keyword evidence="2" id="KW-1185">Reference proteome</keyword>
<dbReference type="Proteomes" id="UP000032142">
    <property type="component" value="Unassembled WGS sequence"/>
</dbReference>
<accession>A0A0B0NHZ2</accession>
<name>A0A0B0NHZ2_GOSAR</name>
<evidence type="ECO:0000313" key="2">
    <source>
        <dbReference type="Proteomes" id="UP000032142"/>
    </source>
</evidence>